<evidence type="ECO:0000256" key="1">
    <source>
        <dbReference type="ARBA" id="ARBA00004114"/>
    </source>
</evidence>
<dbReference type="GO" id="GO:0000922">
    <property type="term" value="C:spindle pole"/>
    <property type="evidence" value="ECO:0007669"/>
    <property type="project" value="TreeGrafter"/>
</dbReference>
<sequence length="148" mass="17049">MVAFDAEESSMRPRRIGLIYSPTPTLVLEFVKLNGRLYHRRVPLPRLTTTSDSAELHRLIEKLKDRAPRPINQRIVAVSTFETTDFNKLDNDELAEVKAKMDQTFRGNQVRPDDPGFIYDLEVSFDGGAGIDKTNDWDEWSEHEKVML</sequence>
<evidence type="ECO:0000313" key="12">
    <source>
        <dbReference type="EMBL" id="EER20149.1"/>
    </source>
</evidence>
<keyword evidence="9" id="KW-0206">Cytoskeleton</keyword>
<dbReference type="AlphaFoldDB" id="C5K5V3"/>
<gene>
    <name evidence="11" type="ORF">Pmar_PMAR025419</name>
    <name evidence="12" type="ORF">Pmar_PMAR026739</name>
</gene>
<dbReference type="EMBL" id="GG670791">
    <property type="protein sequence ID" value="EER20149.1"/>
    <property type="molecule type" value="Genomic_DNA"/>
</dbReference>
<dbReference type="InParanoid" id="C5K5V3"/>
<dbReference type="PANTHER" id="PTHR31539">
    <property type="entry name" value="CENTROSOMAL PROTEIN OF 19K CEP19"/>
    <property type="match status" value="1"/>
</dbReference>
<evidence type="ECO:0000256" key="6">
    <source>
        <dbReference type="ARBA" id="ARBA00022490"/>
    </source>
</evidence>
<comment type="subcellular location">
    <subcellularLocation>
        <location evidence="2">Cytoplasm</location>
        <location evidence="2">Cytoskeleton</location>
        <location evidence="2">Cilium basal body</location>
    </subcellularLocation>
    <subcellularLocation>
        <location evidence="1">Cytoplasm</location>
        <location evidence="1">Cytoskeleton</location>
        <location evidence="1">Microtubule organizing center</location>
        <location evidence="1">Centrosome</location>
        <location evidence="1">Centriole</location>
    </subcellularLocation>
    <subcellularLocation>
        <location evidence="3">Cytoplasm</location>
        <location evidence="3">Cytoskeleton</location>
        <location evidence="3">Spindle</location>
    </subcellularLocation>
</comment>
<name>C5K5V3_PERM5</name>
<comment type="similarity">
    <text evidence="4">Belongs to the CEP19 family.</text>
</comment>
<keyword evidence="6" id="KW-0963">Cytoplasm</keyword>
<evidence type="ECO:0000256" key="9">
    <source>
        <dbReference type="ARBA" id="ARBA00023212"/>
    </source>
</evidence>
<dbReference type="OrthoDB" id="2163581at2759"/>
<evidence type="ECO:0000256" key="2">
    <source>
        <dbReference type="ARBA" id="ARBA00004120"/>
    </source>
</evidence>
<evidence type="ECO:0000256" key="4">
    <source>
        <dbReference type="ARBA" id="ARBA00009371"/>
    </source>
</evidence>
<evidence type="ECO:0000313" key="11">
    <source>
        <dbReference type="EMBL" id="EER17467.1"/>
    </source>
</evidence>
<keyword evidence="13" id="KW-1185">Reference proteome</keyword>
<dbReference type="Pfam" id="PF14933">
    <property type="entry name" value="CEP19"/>
    <property type="match status" value="1"/>
</dbReference>
<dbReference type="GO" id="GO:0034454">
    <property type="term" value="P:microtubule anchoring at centrosome"/>
    <property type="evidence" value="ECO:0007669"/>
    <property type="project" value="TreeGrafter"/>
</dbReference>
<accession>C5K5V3</accession>
<keyword evidence="7" id="KW-0970">Cilium biogenesis/degradation</keyword>
<dbReference type="Proteomes" id="UP000007800">
    <property type="component" value="Unassembled WGS sequence"/>
</dbReference>
<keyword evidence="8" id="KW-0969">Cilium</keyword>
<keyword evidence="10" id="KW-0966">Cell projection</keyword>
<evidence type="ECO:0000256" key="5">
    <source>
        <dbReference type="ARBA" id="ARBA00022015"/>
    </source>
</evidence>
<protein>
    <recommendedName>
        <fullName evidence="5">Centrosomal protein of 19 kDa</fullName>
    </recommendedName>
</protein>
<evidence type="ECO:0000256" key="7">
    <source>
        <dbReference type="ARBA" id="ARBA00022794"/>
    </source>
</evidence>
<dbReference type="PANTHER" id="PTHR31539:SF1">
    <property type="entry name" value="CENTROSOMAL PROTEIN OF 19 KDA"/>
    <property type="match status" value="1"/>
</dbReference>
<evidence type="ECO:0000256" key="3">
    <source>
        <dbReference type="ARBA" id="ARBA00004186"/>
    </source>
</evidence>
<reference evidence="12 13" key="1">
    <citation type="submission" date="2008-07" db="EMBL/GenBank/DDBJ databases">
        <authorList>
            <person name="El-Sayed N."/>
            <person name="Caler E."/>
            <person name="Inman J."/>
            <person name="Amedeo P."/>
            <person name="Hass B."/>
            <person name="Wortman J."/>
        </authorList>
    </citation>
    <scope>NUCLEOTIDE SEQUENCE [LARGE SCALE GENOMIC DNA]</scope>
    <source>
        <strain evidence="12">ATCC 50983</strain>
        <strain evidence="13">ATCC 50983 / TXsc</strain>
    </source>
</reference>
<dbReference type="GeneID" id="9053659"/>
<dbReference type="GO" id="GO:0036064">
    <property type="term" value="C:ciliary basal body"/>
    <property type="evidence" value="ECO:0007669"/>
    <property type="project" value="TreeGrafter"/>
</dbReference>
<evidence type="ECO:0000313" key="13">
    <source>
        <dbReference type="Proteomes" id="UP000007800"/>
    </source>
</evidence>
<evidence type="ECO:0000256" key="10">
    <source>
        <dbReference type="ARBA" id="ARBA00023273"/>
    </source>
</evidence>
<dbReference type="InterPro" id="IPR029412">
    <property type="entry name" value="CEP19"/>
</dbReference>
<dbReference type="EMBL" id="GG672080">
    <property type="protein sequence ID" value="EER17467.1"/>
    <property type="molecule type" value="Genomic_DNA"/>
</dbReference>
<proteinExistence type="inferred from homology"/>
<dbReference type="RefSeq" id="XP_002785671.1">
    <property type="nucleotide sequence ID" value="XM_002785625.1"/>
</dbReference>
<dbReference type="GO" id="GO:0005814">
    <property type="term" value="C:centriole"/>
    <property type="evidence" value="ECO:0007669"/>
    <property type="project" value="UniProtKB-SubCell"/>
</dbReference>
<dbReference type="GO" id="GO:0097712">
    <property type="term" value="P:vesicle targeting, trans-Golgi to periciliary membrane compartment"/>
    <property type="evidence" value="ECO:0007669"/>
    <property type="project" value="TreeGrafter"/>
</dbReference>
<organism evidence="13">
    <name type="scientific">Perkinsus marinus (strain ATCC 50983 / TXsc)</name>
    <dbReference type="NCBI Taxonomy" id="423536"/>
    <lineage>
        <taxon>Eukaryota</taxon>
        <taxon>Sar</taxon>
        <taxon>Alveolata</taxon>
        <taxon>Perkinsozoa</taxon>
        <taxon>Perkinsea</taxon>
        <taxon>Perkinsida</taxon>
        <taxon>Perkinsidae</taxon>
        <taxon>Perkinsus</taxon>
    </lineage>
</organism>
<evidence type="ECO:0000256" key="8">
    <source>
        <dbReference type="ARBA" id="ARBA00023069"/>
    </source>
</evidence>
<dbReference type="RefSeq" id="XP_002788353.1">
    <property type="nucleotide sequence ID" value="XM_002788307.1"/>
</dbReference>
<dbReference type="GeneID" id="9062729"/>